<keyword evidence="5" id="KW-0012">Acyltransferase</keyword>
<keyword evidence="2" id="KW-0104">Cadmium</keyword>
<keyword evidence="8" id="KW-1185">Reference proteome</keyword>
<keyword evidence="3 7" id="KW-0808">Transferase</keyword>
<dbReference type="InterPro" id="IPR015407">
    <property type="entry name" value="Phytochelatin_synthase_C"/>
</dbReference>
<dbReference type="EMBL" id="LFYR01000574">
    <property type="protein sequence ID" value="KMZ73511.1"/>
    <property type="molecule type" value="Genomic_DNA"/>
</dbReference>
<dbReference type="OMA" id="CARIQCC"/>
<evidence type="ECO:0000256" key="4">
    <source>
        <dbReference type="ARBA" id="ARBA00022723"/>
    </source>
</evidence>
<dbReference type="InterPro" id="IPR007719">
    <property type="entry name" value="PCS_N"/>
</dbReference>
<dbReference type="InterPro" id="IPR038156">
    <property type="entry name" value="PCS_N_sf"/>
</dbReference>
<dbReference type="Proteomes" id="UP000036987">
    <property type="component" value="Unassembled WGS sequence"/>
</dbReference>
<dbReference type="FunFam" id="3.90.70.30:FF:000001">
    <property type="entry name" value="Glutathione gamma-glutamylcysteinyltransferase 1"/>
    <property type="match status" value="1"/>
</dbReference>
<dbReference type="GO" id="GO:0010273">
    <property type="term" value="P:detoxification of copper ion"/>
    <property type="evidence" value="ECO:0000318"/>
    <property type="project" value="GO_Central"/>
</dbReference>
<dbReference type="GO" id="GO:0046938">
    <property type="term" value="P:phytochelatin biosynthetic process"/>
    <property type="evidence" value="ECO:0000318"/>
    <property type="project" value="GO_Central"/>
</dbReference>
<gene>
    <name evidence="7" type="ORF">ZOSMA_147G00230</name>
</gene>
<evidence type="ECO:0000256" key="1">
    <source>
        <dbReference type="ARBA" id="ARBA00012468"/>
    </source>
</evidence>
<feature type="domain" description="Peptidase C83" evidence="6">
    <location>
        <begin position="1"/>
        <end position="221"/>
    </location>
</feature>
<dbReference type="GO" id="GO:0016756">
    <property type="term" value="F:glutathione gamma-glutamylcysteinyltransferase activity"/>
    <property type="evidence" value="ECO:0000318"/>
    <property type="project" value="GO_Central"/>
</dbReference>
<evidence type="ECO:0000256" key="3">
    <source>
        <dbReference type="ARBA" id="ARBA00022679"/>
    </source>
</evidence>
<reference evidence="8" key="1">
    <citation type="journal article" date="2016" name="Nature">
        <title>The genome of the seagrass Zostera marina reveals angiosperm adaptation to the sea.</title>
        <authorList>
            <person name="Olsen J.L."/>
            <person name="Rouze P."/>
            <person name="Verhelst B."/>
            <person name="Lin Y.-C."/>
            <person name="Bayer T."/>
            <person name="Collen J."/>
            <person name="Dattolo E."/>
            <person name="De Paoli E."/>
            <person name="Dittami S."/>
            <person name="Maumus F."/>
            <person name="Michel G."/>
            <person name="Kersting A."/>
            <person name="Lauritano C."/>
            <person name="Lohaus R."/>
            <person name="Toepel M."/>
            <person name="Tonon T."/>
            <person name="Vanneste K."/>
            <person name="Amirebrahimi M."/>
            <person name="Brakel J."/>
            <person name="Bostroem C."/>
            <person name="Chovatia M."/>
            <person name="Grimwood J."/>
            <person name="Jenkins J.W."/>
            <person name="Jueterbock A."/>
            <person name="Mraz A."/>
            <person name="Stam W.T."/>
            <person name="Tice H."/>
            <person name="Bornberg-Bauer E."/>
            <person name="Green P.J."/>
            <person name="Pearson G.A."/>
            <person name="Procaccini G."/>
            <person name="Duarte C.M."/>
            <person name="Schmutz J."/>
            <person name="Reusch T.B.H."/>
            <person name="Van de Peer Y."/>
        </authorList>
    </citation>
    <scope>NUCLEOTIDE SEQUENCE [LARGE SCALE GENOMIC DNA]</scope>
    <source>
        <strain evidence="8">cv. Finnish</strain>
    </source>
</reference>
<dbReference type="AlphaFoldDB" id="A0A0K9PWX8"/>
<dbReference type="PANTHER" id="PTHR33447:SF2">
    <property type="entry name" value="GLUTATHIONE GAMMA-GLUTAMYLCYSTEINYLTRANSFERASE"/>
    <property type="match status" value="1"/>
</dbReference>
<evidence type="ECO:0000313" key="7">
    <source>
        <dbReference type="EMBL" id="KMZ73511.1"/>
    </source>
</evidence>
<name>A0A0K9PWX8_ZOSMR</name>
<accession>A0A0K9PWX8</accession>
<comment type="caution">
    <text evidence="7">The sequence shown here is derived from an EMBL/GenBank/DDBJ whole genome shotgun (WGS) entry which is preliminary data.</text>
</comment>
<protein>
    <recommendedName>
        <fullName evidence="1">glutathione gamma-glutamylcysteinyltransferase</fullName>
        <ecNumber evidence="1">2.3.2.15</ecNumber>
    </recommendedName>
</protein>
<dbReference type="Pfam" id="PF09328">
    <property type="entry name" value="Phytochelatin_C"/>
    <property type="match status" value="2"/>
</dbReference>
<dbReference type="SUPFAM" id="SSF54001">
    <property type="entry name" value="Cysteine proteinases"/>
    <property type="match status" value="1"/>
</dbReference>
<dbReference type="OrthoDB" id="448954at2759"/>
<sequence length="472" mass="53122">MKPGSFYKRVLPSPPAIEFASYEGKKLFSEALRDGTMEGYFKLGSHFQTQSEPAYCGLATLSMVLNSLEIDPGRKWKGPWRWYDESMLDCCEPLNKIKNEGISLQNVTCLARCAGAKVVVFHTNQTTIDDFRTHVINCTSSEDIHLIVTYNRQAFKQTGSGHFSPIGGYHARRDMALILDVARFKYPPHWIPLTLLWEAMNTIDEATGCYRGFMIVSRFQKAPSLLYTLSGKHKNITSTAKFLIDDVPILLTSENLSTIPEILSTIFRFLPIHAGDLIKWIAEVWRTEEDECLSKKEKDDVLQQIRETELFKHVAIWVSSGSRCCTGFPVSIDEYTSLGSETSEVYFCTSICSKSNGSNHADVVSSSATLNGSEYRGVDLLVPMSPDKSTSSCSFGSCSSICTMKNLEIDNVLTILLFALPPQTWQSIKKEGLLEEIYAVVSIKDFPHILQEAVLNMRRQLRFMKKVMDDDV</sequence>
<dbReference type="GO" id="GO:0046872">
    <property type="term" value="F:metal ion binding"/>
    <property type="evidence" value="ECO:0007669"/>
    <property type="project" value="UniProtKB-KW"/>
</dbReference>
<dbReference type="EC" id="2.3.2.15" evidence="1"/>
<proteinExistence type="predicted"/>
<dbReference type="Pfam" id="PF05023">
    <property type="entry name" value="Phytochelatin"/>
    <property type="match status" value="1"/>
</dbReference>
<dbReference type="InterPro" id="IPR040409">
    <property type="entry name" value="PCS-like"/>
</dbReference>
<dbReference type="PANTHER" id="PTHR33447">
    <property type="entry name" value="GLUTATHIONE GAMMA-GLUTAMYLCYSTEINYLTRANSFERASE"/>
    <property type="match status" value="1"/>
</dbReference>
<dbReference type="PROSITE" id="PS51443">
    <property type="entry name" value="PCS"/>
    <property type="match status" value="1"/>
</dbReference>
<dbReference type="GO" id="GO:0098849">
    <property type="term" value="P:cellular detoxification of cadmium ion"/>
    <property type="evidence" value="ECO:0000318"/>
    <property type="project" value="GO_Central"/>
</dbReference>
<evidence type="ECO:0000256" key="2">
    <source>
        <dbReference type="ARBA" id="ARBA00022539"/>
    </source>
</evidence>
<evidence type="ECO:0000256" key="5">
    <source>
        <dbReference type="ARBA" id="ARBA00023315"/>
    </source>
</evidence>
<organism evidence="7 8">
    <name type="scientific">Zostera marina</name>
    <name type="common">Eelgrass</name>
    <dbReference type="NCBI Taxonomy" id="29655"/>
    <lineage>
        <taxon>Eukaryota</taxon>
        <taxon>Viridiplantae</taxon>
        <taxon>Streptophyta</taxon>
        <taxon>Embryophyta</taxon>
        <taxon>Tracheophyta</taxon>
        <taxon>Spermatophyta</taxon>
        <taxon>Magnoliopsida</taxon>
        <taxon>Liliopsida</taxon>
        <taxon>Zosteraceae</taxon>
        <taxon>Zostera</taxon>
    </lineage>
</organism>
<dbReference type="Gene3D" id="3.90.70.30">
    <property type="entry name" value="Phytochelatin synthase, N-terminal domain"/>
    <property type="match status" value="1"/>
</dbReference>
<dbReference type="STRING" id="29655.A0A0K9PWX8"/>
<keyword evidence="4" id="KW-0479">Metal-binding</keyword>
<evidence type="ECO:0000313" key="8">
    <source>
        <dbReference type="Proteomes" id="UP000036987"/>
    </source>
</evidence>
<dbReference type="InterPro" id="IPR038765">
    <property type="entry name" value="Papain-like_cys_pep_sf"/>
</dbReference>
<evidence type="ECO:0000259" key="6">
    <source>
        <dbReference type="PROSITE" id="PS51443"/>
    </source>
</evidence>